<keyword evidence="5 6" id="KW-0472">Membrane</keyword>
<evidence type="ECO:0000256" key="1">
    <source>
        <dbReference type="ARBA" id="ARBA00004236"/>
    </source>
</evidence>
<comment type="caution">
    <text evidence="7">The sequence shown here is derived from an EMBL/GenBank/DDBJ whole genome shotgun (WGS) entry which is preliminary data.</text>
</comment>
<keyword evidence="3 7" id="KW-0328">Glycosyltransferase</keyword>
<evidence type="ECO:0000256" key="2">
    <source>
        <dbReference type="ARBA" id="ARBA00022475"/>
    </source>
</evidence>
<evidence type="ECO:0000256" key="5">
    <source>
        <dbReference type="ARBA" id="ARBA00023136"/>
    </source>
</evidence>
<dbReference type="GO" id="GO:0016757">
    <property type="term" value="F:glycosyltransferase activity"/>
    <property type="evidence" value="ECO:0007669"/>
    <property type="project" value="UniProtKB-KW"/>
</dbReference>
<dbReference type="InterPro" id="IPR029044">
    <property type="entry name" value="Nucleotide-diphossugar_trans"/>
</dbReference>
<dbReference type="Gene3D" id="3.90.550.10">
    <property type="entry name" value="Spore Coat Polysaccharide Biosynthesis Protein SpsA, Chain A"/>
    <property type="match status" value="1"/>
</dbReference>
<feature type="transmembrane region" description="Helical" evidence="6">
    <location>
        <begin position="42"/>
        <end position="59"/>
    </location>
</feature>
<evidence type="ECO:0000313" key="7">
    <source>
        <dbReference type="EMBL" id="GGX13477.1"/>
    </source>
</evidence>
<comment type="subcellular location">
    <subcellularLocation>
        <location evidence="1">Cell membrane</location>
    </subcellularLocation>
</comment>
<dbReference type="Pfam" id="PF13641">
    <property type="entry name" value="Glyco_tranf_2_3"/>
    <property type="match status" value="1"/>
</dbReference>
<feature type="transmembrane region" description="Helical" evidence="6">
    <location>
        <begin position="352"/>
        <end position="373"/>
    </location>
</feature>
<gene>
    <name evidence="7" type="primary">nodC</name>
    <name evidence="7" type="ORF">GCM10010383_49410</name>
</gene>
<reference evidence="8" key="1">
    <citation type="journal article" date="2019" name="Int. J. Syst. Evol. Microbiol.">
        <title>The Global Catalogue of Microorganisms (GCM) 10K type strain sequencing project: providing services to taxonomists for standard genome sequencing and annotation.</title>
        <authorList>
            <consortium name="The Broad Institute Genomics Platform"/>
            <consortium name="The Broad Institute Genome Sequencing Center for Infectious Disease"/>
            <person name="Wu L."/>
            <person name="Ma J."/>
        </authorList>
    </citation>
    <scope>NUCLEOTIDE SEQUENCE [LARGE SCALE GENOMIC DNA]</scope>
    <source>
        <strain evidence="8">JCM 4866</strain>
    </source>
</reference>
<name>A0ABQ2XET7_9ACTN</name>
<feature type="transmembrane region" description="Helical" evidence="6">
    <location>
        <begin position="321"/>
        <end position="340"/>
    </location>
</feature>
<organism evidence="7 8">
    <name type="scientific">Streptomyces lomondensis</name>
    <dbReference type="NCBI Taxonomy" id="68229"/>
    <lineage>
        <taxon>Bacteria</taxon>
        <taxon>Bacillati</taxon>
        <taxon>Actinomycetota</taxon>
        <taxon>Actinomycetes</taxon>
        <taxon>Kitasatosporales</taxon>
        <taxon>Streptomycetaceae</taxon>
        <taxon>Streptomyces</taxon>
    </lineage>
</organism>
<evidence type="ECO:0000256" key="4">
    <source>
        <dbReference type="ARBA" id="ARBA00022679"/>
    </source>
</evidence>
<keyword evidence="2" id="KW-1003">Cell membrane</keyword>
<dbReference type="Proteomes" id="UP000617743">
    <property type="component" value="Unassembled WGS sequence"/>
</dbReference>
<evidence type="ECO:0000256" key="3">
    <source>
        <dbReference type="ARBA" id="ARBA00022676"/>
    </source>
</evidence>
<feature type="transmembrane region" description="Helical" evidence="6">
    <location>
        <begin position="12"/>
        <end position="30"/>
    </location>
</feature>
<feature type="transmembrane region" description="Helical" evidence="6">
    <location>
        <begin position="385"/>
        <end position="403"/>
    </location>
</feature>
<dbReference type="PANTHER" id="PTHR22913:SF12">
    <property type="entry name" value="MANNURONAN SYNTHASE"/>
    <property type="match status" value="1"/>
</dbReference>
<evidence type="ECO:0000256" key="6">
    <source>
        <dbReference type="SAM" id="Phobius"/>
    </source>
</evidence>
<evidence type="ECO:0000313" key="8">
    <source>
        <dbReference type="Proteomes" id="UP000617743"/>
    </source>
</evidence>
<dbReference type="RefSeq" id="WP_190052471.1">
    <property type="nucleotide sequence ID" value="NZ_BMWC01000007.1"/>
</dbReference>
<dbReference type="CDD" id="cd06423">
    <property type="entry name" value="CESA_like"/>
    <property type="match status" value="1"/>
</dbReference>
<dbReference type="SUPFAM" id="SSF53448">
    <property type="entry name" value="Nucleotide-diphospho-sugar transferases"/>
    <property type="match status" value="1"/>
</dbReference>
<proteinExistence type="predicted"/>
<keyword evidence="6" id="KW-0812">Transmembrane</keyword>
<dbReference type="EMBL" id="BMWC01000007">
    <property type="protein sequence ID" value="GGX13477.1"/>
    <property type="molecule type" value="Genomic_DNA"/>
</dbReference>
<keyword evidence="6" id="KW-1133">Transmembrane helix</keyword>
<keyword evidence="4" id="KW-0808">Transferase</keyword>
<accession>A0ABQ2XET7</accession>
<protein>
    <submittedName>
        <fullName evidence="7">N-acetylglucosaminyltransferase</fullName>
    </submittedName>
</protein>
<keyword evidence="8" id="KW-1185">Reference proteome</keyword>
<sequence>MSASYARPSRVRFTVVTAVVVAALAAATVVVHLQSKSPVLTFYWWLGMTVIVLCLVSFLKGRSFTHLPVAPGRTVAIIPAFEEPSENLHRTVRSLLAQTHPVDEIHVIDDGSRQHPVEPFEHPRVFWHRQENKGKRGAQVTVLRHLQEQGKHFDFVLTIDSDGEPFPDALEQQLRAMSNPRIQATTGMIYVRNFEESWVSRAADIDIGTSCVMMRSSRSMLGALETTSGALALYRAELLYDHLDAYEVECGTGDDRWLALRALMRGEVVAVNEAGVVTDMPTTLRKTYRQRLRWARSWWWMLPFVYARLSLKQLISPTFGLLQLVITPVMLAWTVVMTLLTLGGRYHNPGIALVYLGVYLVVRYGQSGLYVLMRPDMTARQRWRSWLVGTPAAVFMNIVLLCPTRYWALFKLRDNAWQSRGLTARTALPQGGGRHRAGPKNLQKA</sequence>
<dbReference type="PANTHER" id="PTHR22913">
    <property type="entry name" value="HYALURONAN SYNTHASE"/>
    <property type="match status" value="1"/>
</dbReference>